<evidence type="ECO:0000256" key="1">
    <source>
        <dbReference type="SAM" id="MobiDB-lite"/>
    </source>
</evidence>
<gene>
    <name evidence="2" type="ORF">J5N97_008386</name>
</gene>
<dbReference type="Proteomes" id="UP001085076">
    <property type="component" value="Miscellaneous, Linkage group lg02"/>
</dbReference>
<dbReference type="AlphaFoldDB" id="A0A9D5HKZ0"/>
<keyword evidence="3" id="KW-1185">Reference proteome</keyword>
<dbReference type="OrthoDB" id="631005at2759"/>
<feature type="region of interest" description="Disordered" evidence="1">
    <location>
        <begin position="1"/>
        <end position="46"/>
    </location>
</feature>
<name>A0A9D5HKZ0_9LILI</name>
<evidence type="ECO:0000313" key="2">
    <source>
        <dbReference type="EMBL" id="KAJ0980131.1"/>
    </source>
</evidence>
<proteinExistence type="predicted"/>
<feature type="compositionally biased region" description="Basic and acidic residues" evidence="1">
    <location>
        <begin position="128"/>
        <end position="147"/>
    </location>
</feature>
<organism evidence="2 3">
    <name type="scientific">Dioscorea zingiberensis</name>
    <dbReference type="NCBI Taxonomy" id="325984"/>
    <lineage>
        <taxon>Eukaryota</taxon>
        <taxon>Viridiplantae</taxon>
        <taxon>Streptophyta</taxon>
        <taxon>Embryophyta</taxon>
        <taxon>Tracheophyta</taxon>
        <taxon>Spermatophyta</taxon>
        <taxon>Magnoliopsida</taxon>
        <taxon>Liliopsida</taxon>
        <taxon>Dioscoreales</taxon>
        <taxon>Dioscoreaceae</taxon>
        <taxon>Dioscorea</taxon>
    </lineage>
</organism>
<evidence type="ECO:0000313" key="3">
    <source>
        <dbReference type="Proteomes" id="UP001085076"/>
    </source>
</evidence>
<protein>
    <submittedName>
        <fullName evidence="2">Uncharacterized protein</fullName>
    </submittedName>
</protein>
<dbReference type="EMBL" id="JAGGNH010000002">
    <property type="protein sequence ID" value="KAJ0980131.1"/>
    <property type="molecule type" value="Genomic_DNA"/>
</dbReference>
<feature type="region of interest" description="Disordered" evidence="1">
    <location>
        <begin position="64"/>
        <end position="105"/>
    </location>
</feature>
<reference evidence="2" key="2">
    <citation type="journal article" date="2022" name="Hortic Res">
        <title>The genome of Dioscorea zingiberensis sheds light on the biosynthesis, origin and evolution of the medicinally important diosgenin saponins.</title>
        <authorList>
            <person name="Li Y."/>
            <person name="Tan C."/>
            <person name="Li Z."/>
            <person name="Guo J."/>
            <person name="Li S."/>
            <person name="Chen X."/>
            <person name="Wang C."/>
            <person name="Dai X."/>
            <person name="Yang H."/>
            <person name="Song W."/>
            <person name="Hou L."/>
            <person name="Xu J."/>
            <person name="Tong Z."/>
            <person name="Xu A."/>
            <person name="Yuan X."/>
            <person name="Wang W."/>
            <person name="Yang Q."/>
            <person name="Chen L."/>
            <person name="Sun Z."/>
            <person name="Wang K."/>
            <person name="Pan B."/>
            <person name="Chen J."/>
            <person name="Bao Y."/>
            <person name="Liu F."/>
            <person name="Qi X."/>
            <person name="Gang D.R."/>
            <person name="Wen J."/>
            <person name="Li J."/>
        </authorList>
    </citation>
    <scope>NUCLEOTIDE SEQUENCE</scope>
    <source>
        <strain evidence="2">Dzin_1.0</strain>
    </source>
</reference>
<dbReference type="PANTHER" id="PTHR36075">
    <property type="entry name" value="BNAA10G09820D PROTEIN"/>
    <property type="match status" value="1"/>
</dbReference>
<feature type="region of interest" description="Disordered" evidence="1">
    <location>
        <begin position="122"/>
        <end position="147"/>
    </location>
</feature>
<reference evidence="2" key="1">
    <citation type="submission" date="2021-03" db="EMBL/GenBank/DDBJ databases">
        <authorList>
            <person name="Li Z."/>
            <person name="Yang C."/>
        </authorList>
    </citation>
    <scope>NUCLEOTIDE SEQUENCE</scope>
    <source>
        <strain evidence="2">Dzin_1.0</strain>
        <tissue evidence="2">Leaf</tissue>
    </source>
</reference>
<dbReference type="PANTHER" id="PTHR36075:SF1">
    <property type="entry name" value="OS03G0595200 PROTEIN"/>
    <property type="match status" value="1"/>
</dbReference>
<feature type="compositionally biased region" description="Basic and acidic residues" evidence="1">
    <location>
        <begin position="93"/>
        <end position="105"/>
    </location>
</feature>
<comment type="caution">
    <text evidence="2">The sequence shown here is derived from an EMBL/GenBank/DDBJ whole genome shotgun (WGS) entry which is preliminary data.</text>
</comment>
<sequence length="147" mass="16583">MDPSLSQYAPSVEEHEWDSDDFVIPSLSVGESEPAEKNVPEVIDPKVPPKACKQLIKEEEKIYLGPHGAPPSQTKQQDPTAGSHKQRFKHKLKEADRKFGGAGRENKVESLRELVGSKVTNTNMAKGSRRDWLDPHCRESEFDKYSR</sequence>
<feature type="compositionally biased region" description="Polar residues" evidence="1">
    <location>
        <begin position="71"/>
        <end position="80"/>
    </location>
</feature>
<accession>A0A9D5HKZ0</accession>